<dbReference type="Proteomes" id="UP001516464">
    <property type="component" value="Unassembled WGS sequence"/>
</dbReference>
<keyword evidence="2" id="KW-1185">Reference proteome</keyword>
<accession>A0ABQ7HUZ1</accession>
<sequence>MESVVQNCEVELIDSYISHSKTNQEEILKEIGLNRKKHKKNLVSRFISRYYHFIKFPCYNYEVNYPIQIYAFLDNDVEYIIKLYTLLTDIKIIEQLHCHEQIFIDYFLYNFLFFAVSNDLKFQNKFHEVLSNFA</sequence>
<evidence type="ECO:0000313" key="1">
    <source>
        <dbReference type="EMBL" id="KAF7670560.1"/>
    </source>
</evidence>
<protein>
    <submittedName>
        <fullName evidence="1">Uncharacterized protein</fullName>
    </submittedName>
</protein>
<dbReference type="EMBL" id="SBIQ01001056">
    <property type="protein sequence ID" value="KAF7670560.1"/>
    <property type="molecule type" value="Genomic_DNA"/>
</dbReference>
<reference evidence="1 2" key="1">
    <citation type="submission" date="2019-01" db="EMBL/GenBank/DDBJ databases">
        <title>Genomes sequencing and comparative genomics of infectious freshwater microsporidia, Cucumispora dikerogammari and Thelohania contejeani.</title>
        <authorList>
            <person name="Cormier A."/>
            <person name="Giraud I."/>
            <person name="Wattier R."/>
            <person name="Teixeira M."/>
            <person name="Grandjean F."/>
            <person name="Rigaud T."/>
            <person name="Cordaux R."/>
        </authorList>
    </citation>
    <scope>NUCLEOTIDE SEQUENCE [LARGE SCALE GENOMIC DNA]</scope>
    <source>
        <strain evidence="1">T1</strain>
        <tissue evidence="1">Spores</tissue>
    </source>
</reference>
<organism evidence="1 2">
    <name type="scientific">Astathelohania contejeani</name>
    <dbReference type="NCBI Taxonomy" id="164912"/>
    <lineage>
        <taxon>Eukaryota</taxon>
        <taxon>Fungi</taxon>
        <taxon>Fungi incertae sedis</taxon>
        <taxon>Microsporidia</taxon>
        <taxon>Astathelohaniidae</taxon>
        <taxon>Astathelohania</taxon>
    </lineage>
</organism>
<gene>
    <name evidence="1" type="ORF">TCON_2809</name>
</gene>
<comment type="caution">
    <text evidence="1">The sequence shown here is derived from an EMBL/GenBank/DDBJ whole genome shotgun (WGS) entry which is preliminary data.</text>
</comment>
<evidence type="ECO:0000313" key="2">
    <source>
        <dbReference type="Proteomes" id="UP001516464"/>
    </source>
</evidence>
<name>A0ABQ7HUZ1_9MICR</name>
<proteinExistence type="predicted"/>